<protein>
    <submittedName>
        <fullName evidence="1">Uncharacterized protein</fullName>
    </submittedName>
</protein>
<dbReference type="EMBL" id="LAZR01008372">
    <property type="protein sequence ID" value="KKM79172.1"/>
    <property type="molecule type" value="Genomic_DNA"/>
</dbReference>
<gene>
    <name evidence="1" type="ORF">LCGC14_1352570</name>
</gene>
<reference evidence="1" key="1">
    <citation type="journal article" date="2015" name="Nature">
        <title>Complex archaea that bridge the gap between prokaryotes and eukaryotes.</title>
        <authorList>
            <person name="Spang A."/>
            <person name="Saw J.H."/>
            <person name="Jorgensen S.L."/>
            <person name="Zaremba-Niedzwiedzka K."/>
            <person name="Martijn J."/>
            <person name="Lind A.E."/>
            <person name="van Eijk R."/>
            <person name="Schleper C."/>
            <person name="Guy L."/>
            <person name="Ettema T.J."/>
        </authorList>
    </citation>
    <scope>NUCLEOTIDE SEQUENCE</scope>
</reference>
<name>A0A0F9NCQ0_9ZZZZ</name>
<accession>A0A0F9NCQ0</accession>
<dbReference type="AlphaFoldDB" id="A0A0F9NCQ0"/>
<evidence type="ECO:0000313" key="1">
    <source>
        <dbReference type="EMBL" id="KKM79172.1"/>
    </source>
</evidence>
<feature type="non-terminal residue" evidence="1">
    <location>
        <position position="1"/>
    </location>
</feature>
<proteinExistence type="predicted"/>
<comment type="caution">
    <text evidence="1">The sequence shown here is derived from an EMBL/GenBank/DDBJ whole genome shotgun (WGS) entry which is preliminary data.</text>
</comment>
<sequence length="48" mass="5186">FNAGVSVTILVQGETNDYEETTTTSITTNFTVPTSTKLEYVIVGKDTV</sequence>
<organism evidence="1">
    <name type="scientific">marine sediment metagenome</name>
    <dbReference type="NCBI Taxonomy" id="412755"/>
    <lineage>
        <taxon>unclassified sequences</taxon>
        <taxon>metagenomes</taxon>
        <taxon>ecological metagenomes</taxon>
    </lineage>
</organism>